<dbReference type="STRING" id="387631.Asulf_00779"/>
<dbReference type="PANTHER" id="PTHR10094">
    <property type="entry name" value="STEROL CARRIER PROTEIN 2 SCP-2 FAMILY PROTEIN"/>
    <property type="match status" value="1"/>
</dbReference>
<dbReference type="OrthoDB" id="45964at2157"/>
<evidence type="ECO:0000259" key="1">
    <source>
        <dbReference type="Pfam" id="PF02036"/>
    </source>
</evidence>
<evidence type="ECO:0000313" key="2">
    <source>
        <dbReference type="EMBL" id="AGK60790.1"/>
    </source>
</evidence>
<dbReference type="HOGENOM" id="CLU_105945_0_1_2"/>
<dbReference type="GO" id="GO:0005829">
    <property type="term" value="C:cytosol"/>
    <property type="evidence" value="ECO:0007669"/>
    <property type="project" value="TreeGrafter"/>
</dbReference>
<dbReference type="Gene3D" id="3.30.1050.10">
    <property type="entry name" value="SCP2 sterol-binding domain"/>
    <property type="match status" value="1"/>
</dbReference>
<dbReference type="AlphaFoldDB" id="N0BKQ3"/>
<dbReference type="InterPro" id="IPR003033">
    <property type="entry name" value="SCP2_sterol-bd_dom"/>
</dbReference>
<dbReference type="PANTHER" id="PTHR10094:SF25">
    <property type="entry name" value="SCP2 STEROL-BINDING DOMAIN-CONTAINING PROTEIN 1"/>
    <property type="match status" value="1"/>
</dbReference>
<dbReference type="eggNOG" id="arCOG01843">
    <property type="taxonomic scope" value="Archaea"/>
</dbReference>
<proteinExistence type="predicted"/>
<name>N0BKQ3_9EURY</name>
<organism evidence="2 3">
    <name type="scientific">Archaeoglobus sulfaticallidus PM70-1</name>
    <dbReference type="NCBI Taxonomy" id="387631"/>
    <lineage>
        <taxon>Archaea</taxon>
        <taxon>Methanobacteriati</taxon>
        <taxon>Methanobacteriota</taxon>
        <taxon>Archaeoglobi</taxon>
        <taxon>Archaeoglobales</taxon>
        <taxon>Archaeoglobaceae</taxon>
        <taxon>Archaeoglobus</taxon>
    </lineage>
</organism>
<sequence>MAEAKELVKKLVELGNQSDEIKNEMKGWGGVVQFDIDGEKFYIKYNDDGTAEFVEGEANSPNFTVIASDEYWVKVMKGEEDPIMGFMTGKYKIQGNIMESQKLAGVMKKVKL</sequence>
<accession>N0BKQ3</accession>
<keyword evidence="3" id="KW-1185">Reference proteome</keyword>
<protein>
    <submittedName>
        <fullName evidence="2">Putative sterol carrier protein</fullName>
    </submittedName>
</protein>
<reference evidence="2 3" key="1">
    <citation type="journal article" date="2013" name="Genome Announc.">
        <title>Complete Genome Sequence of the Thermophilic and Facultatively Chemolithoautotrophic Sulfate Reducer Archaeoglobus sulfaticallidus Strain PM70-1T.</title>
        <authorList>
            <person name="Stokke R."/>
            <person name="Hocking W.P."/>
            <person name="Steinsbu B.O."/>
            <person name="Steen I.H."/>
        </authorList>
    </citation>
    <scope>NUCLEOTIDE SEQUENCE [LARGE SCALE GENOMIC DNA]</scope>
    <source>
        <strain evidence="2">PM70-1</strain>
    </source>
</reference>
<dbReference type="SUPFAM" id="SSF55718">
    <property type="entry name" value="SCP-like"/>
    <property type="match status" value="1"/>
</dbReference>
<feature type="domain" description="SCP2" evidence="1">
    <location>
        <begin position="13"/>
        <end position="108"/>
    </location>
</feature>
<dbReference type="KEGG" id="ast:Asulf_00779"/>
<gene>
    <name evidence="2" type="ORF">Asulf_00779</name>
</gene>
<dbReference type="GeneID" id="15392420"/>
<dbReference type="RefSeq" id="WP_015590389.1">
    <property type="nucleotide sequence ID" value="NC_021169.1"/>
</dbReference>
<dbReference type="Pfam" id="PF02036">
    <property type="entry name" value="SCP2"/>
    <property type="match status" value="1"/>
</dbReference>
<dbReference type="EMBL" id="CP005290">
    <property type="protein sequence ID" value="AGK60790.1"/>
    <property type="molecule type" value="Genomic_DNA"/>
</dbReference>
<dbReference type="Proteomes" id="UP000013307">
    <property type="component" value="Chromosome"/>
</dbReference>
<dbReference type="InterPro" id="IPR036527">
    <property type="entry name" value="SCP2_sterol-bd_dom_sf"/>
</dbReference>
<evidence type="ECO:0000313" key="3">
    <source>
        <dbReference type="Proteomes" id="UP000013307"/>
    </source>
</evidence>